<protein>
    <submittedName>
        <fullName evidence="3">Uncharacterized protein</fullName>
    </submittedName>
</protein>
<keyword evidence="2" id="KW-0732">Signal</keyword>
<feature type="region of interest" description="Disordered" evidence="1">
    <location>
        <begin position="55"/>
        <end position="77"/>
    </location>
</feature>
<evidence type="ECO:0000256" key="2">
    <source>
        <dbReference type="SAM" id="SignalP"/>
    </source>
</evidence>
<evidence type="ECO:0000313" key="3">
    <source>
        <dbReference type="EMBL" id="TVY21366.1"/>
    </source>
</evidence>
<sequence length="153" mass="14978">MHISSFTIGLLLPLLAIAQSDSSTLTLTTTLRSTHTITVSQVVASVTSTFAATSSSLSSSSSTSSSSSSSATPSTSFSSFNSTLVAGPTAIMATASSPYKIPTTGTGSPRVSGTGAPVATSSIPDNFIGAASSLNGMYAGGVGVVVMIAAAML</sequence>
<dbReference type="Proteomes" id="UP000469559">
    <property type="component" value="Unassembled WGS sequence"/>
</dbReference>
<dbReference type="OrthoDB" id="10552123at2759"/>
<evidence type="ECO:0000313" key="4">
    <source>
        <dbReference type="Proteomes" id="UP000469559"/>
    </source>
</evidence>
<evidence type="ECO:0000256" key="1">
    <source>
        <dbReference type="SAM" id="MobiDB-lite"/>
    </source>
</evidence>
<feature type="signal peptide" evidence="2">
    <location>
        <begin position="1"/>
        <end position="18"/>
    </location>
</feature>
<organism evidence="3 4">
    <name type="scientific">Lachnellula arida</name>
    <dbReference type="NCBI Taxonomy" id="1316785"/>
    <lineage>
        <taxon>Eukaryota</taxon>
        <taxon>Fungi</taxon>
        <taxon>Dikarya</taxon>
        <taxon>Ascomycota</taxon>
        <taxon>Pezizomycotina</taxon>
        <taxon>Leotiomycetes</taxon>
        <taxon>Helotiales</taxon>
        <taxon>Lachnaceae</taxon>
        <taxon>Lachnellula</taxon>
    </lineage>
</organism>
<reference evidence="3 4" key="1">
    <citation type="submission" date="2018-05" db="EMBL/GenBank/DDBJ databases">
        <title>Whole genome sequencing for identification of molecular markers to develop diagnostic detection tools for the regulated plant pathogen Lachnellula willkommii.</title>
        <authorList>
            <person name="Giroux E."/>
            <person name="Bilodeau G."/>
        </authorList>
    </citation>
    <scope>NUCLEOTIDE SEQUENCE [LARGE SCALE GENOMIC DNA]</scope>
    <source>
        <strain evidence="3 4">CBS 203.66</strain>
    </source>
</reference>
<dbReference type="EMBL" id="QGMF01000018">
    <property type="protein sequence ID" value="TVY21366.1"/>
    <property type="molecule type" value="Genomic_DNA"/>
</dbReference>
<keyword evidence="4" id="KW-1185">Reference proteome</keyword>
<accession>A0A8T9BPV3</accession>
<gene>
    <name evidence="3" type="ORF">LARI1_G001458</name>
</gene>
<feature type="chain" id="PRO_5035833704" evidence="2">
    <location>
        <begin position="19"/>
        <end position="153"/>
    </location>
</feature>
<dbReference type="AlphaFoldDB" id="A0A8T9BPV3"/>
<proteinExistence type="predicted"/>
<name>A0A8T9BPV3_9HELO</name>
<comment type="caution">
    <text evidence="3">The sequence shown here is derived from an EMBL/GenBank/DDBJ whole genome shotgun (WGS) entry which is preliminary data.</text>
</comment>